<feature type="transmembrane region" description="Helical" evidence="7">
    <location>
        <begin position="149"/>
        <end position="169"/>
    </location>
</feature>
<dbReference type="Pfam" id="PF04116">
    <property type="entry name" value="FA_hydroxylase"/>
    <property type="match status" value="1"/>
</dbReference>
<dbReference type="Proteomes" id="UP000219439">
    <property type="component" value="Unassembled WGS sequence"/>
</dbReference>
<evidence type="ECO:0000256" key="2">
    <source>
        <dbReference type="ARBA" id="ARBA00022692"/>
    </source>
</evidence>
<sequence length="270" mass="31026">MQDTLMLFGLDENSLRLGAFAGVFVVMALAEWLMPKKKRTQPIARRWLTNWGIIVADAVIIRLVMPILPVAVAFYATSNNWGLLNWLALPDWLAVLVGFIILDFAIWLQHLLSHKIPILWRLHQVHHADRDIDVSTALRFHPIEILLSLFYKMAWILVLGTPAMAVFLFEAILNGAALFNHANVRFSAKLDAVLRLLIVTPDMHRVHHSVIPQETNSNYGFNLSVWDRWFGTYIAQPKKGHEEMTIGLSHYQSDKPSRFSWAMLLPFRNR</sequence>
<organism evidence="9 10">
    <name type="scientific">Cohaesibacter gelatinilyticus</name>
    <dbReference type="NCBI Taxonomy" id="372072"/>
    <lineage>
        <taxon>Bacteria</taxon>
        <taxon>Pseudomonadati</taxon>
        <taxon>Pseudomonadota</taxon>
        <taxon>Alphaproteobacteria</taxon>
        <taxon>Hyphomicrobiales</taxon>
        <taxon>Cohaesibacteraceae</taxon>
    </lineage>
</organism>
<dbReference type="InterPro" id="IPR006694">
    <property type="entry name" value="Fatty_acid_hydroxylase"/>
</dbReference>
<name>A0A285PIV9_9HYPH</name>
<dbReference type="InterPro" id="IPR051689">
    <property type="entry name" value="Sterol_desaturase/TMEM195"/>
</dbReference>
<dbReference type="EMBL" id="OBEL01000010">
    <property type="protein sequence ID" value="SNZ21659.1"/>
    <property type="molecule type" value="Genomic_DNA"/>
</dbReference>
<comment type="subcellular location">
    <subcellularLocation>
        <location evidence="1">Endomembrane system</location>
        <topology evidence="1">Multi-pass membrane protein</topology>
    </subcellularLocation>
</comment>
<evidence type="ECO:0000313" key="10">
    <source>
        <dbReference type="Proteomes" id="UP000219439"/>
    </source>
</evidence>
<feature type="transmembrane region" description="Helical" evidence="7">
    <location>
        <begin position="15"/>
        <end position="35"/>
    </location>
</feature>
<protein>
    <submittedName>
        <fullName evidence="9">Sterol desaturase/sphingolipid hydroxylase, fatty acid hydroxylase superfamily</fullName>
    </submittedName>
</protein>
<evidence type="ECO:0000256" key="6">
    <source>
        <dbReference type="ARBA" id="ARBA00023136"/>
    </source>
</evidence>
<keyword evidence="6 7" id="KW-0472">Membrane</keyword>
<evidence type="ECO:0000313" key="9">
    <source>
        <dbReference type="EMBL" id="SNZ21659.1"/>
    </source>
</evidence>
<dbReference type="GO" id="GO:0012505">
    <property type="term" value="C:endomembrane system"/>
    <property type="evidence" value="ECO:0007669"/>
    <property type="project" value="UniProtKB-SubCell"/>
</dbReference>
<dbReference type="PANTHER" id="PTHR21624">
    <property type="entry name" value="STEROL DESATURASE-RELATED PROTEIN"/>
    <property type="match status" value="1"/>
</dbReference>
<keyword evidence="10" id="KW-1185">Reference proteome</keyword>
<proteinExistence type="predicted"/>
<dbReference type="GO" id="GO:0050479">
    <property type="term" value="F:glyceryl-ether monooxygenase activity"/>
    <property type="evidence" value="ECO:0007669"/>
    <property type="project" value="TreeGrafter"/>
</dbReference>
<dbReference type="GO" id="GO:0016020">
    <property type="term" value="C:membrane"/>
    <property type="evidence" value="ECO:0007669"/>
    <property type="project" value="GOC"/>
</dbReference>
<feature type="domain" description="Fatty acid hydroxylase" evidence="8">
    <location>
        <begin position="95"/>
        <end position="232"/>
    </location>
</feature>
<dbReference type="PANTHER" id="PTHR21624:SF1">
    <property type="entry name" value="ALKYLGLYCEROL MONOOXYGENASE"/>
    <property type="match status" value="1"/>
</dbReference>
<feature type="transmembrane region" description="Helical" evidence="7">
    <location>
        <begin position="47"/>
        <end position="72"/>
    </location>
</feature>
<keyword evidence="5" id="KW-0443">Lipid metabolism</keyword>
<evidence type="ECO:0000256" key="3">
    <source>
        <dbReference type="ARBA" id="ARBA00022989"/>
    </source>
</evidence>
<dbReference type="AlphaFoldDB" id="A0A285PIV9"/>
<evidence type="ECO:0000256" key="7">
    <source>
        <dbReference type="SAM" id="Phobius"/>
    </source>
</evidence>
<evidence type="ECO:0000256" key="5">
    <source>
        <dbReference type="ARBA" id="ARBA00023098"/>
    </source>
</evidence>
<feature type="transmembrane region" description="Helical" evidence="7">
    <location>
        <begin position="92"/>
        <end position="112"/>
    </location>
</feature>
<keyword evidence="2 7" id="KW-0812">Transmembrane</keyword>
<keyword evidence="4" id="KW-0560">Oxidoreductase</keyword>
<dbReference type="GO" id="GO:0006643">
    <property type="term" value="P:membrane lipid metabolic process"/>
    <property type="evidence" value="ECO:0007669"/>
    <property type="project" value="TreeGrafter"/>
</dbReference>
<dbReference type="GO" id="GO:0005506">
    <property type="term" value="F:iron ion binding"/>
    <property type="evidence" value="ECO:0007669"/>
    <property type="project" value="InterPro"/>
</dbReference>
<evidence type="ECO:0000259" key="8">
    <source>
        <dbReference type="Pfam" id="PF04116"/>
    </source>
</evidence>
<accession>A0A285PIV9</accession>
<reference evidence="9 10" key="1">
    <citation type="submission" date="2017-09" db="EMBL/GenBank/DDBJ databases">
        <authorList>
            <person name="Ehlers B."/>
            <person name="Leendertz F.H."/>
        </authorList>
    </citation>
    <scope>NUCLEOTIDE SEQUENCE [LARGE SCALE GENOMIC DNA]</scope>
    <source>
        <strain evidence="9 10">DSM 18289</strain>
    </source>
</reference>
<dbReference type="GO" id="GO:0008610">
    <property type="term" value="P:lipid biosynthetic process"/>
    <property type="evidence" value="ECO:0007669"/>
    <property type="project" value="InterPro"/>
</dbReference>
<evidence type="ECO:0000256" key="1">
    <source>
        <dbReference type="ARBA" id="ARBA00004127"/>
    </source>
</evidence>
<evidence type="ECO:0000256" key="4">
    <source>
        <dbReference type="ARBA" id="ARBA00023002"/>
    </source>
</evidence>
<gene>
    <name evidence="9" type="ORF">SAMN06265368_4784</name>
</gene>
<keyword evidence="3 7" id="KW-1133">Transmembrane helix</keyword>